<dbReference type="InterPro" id="IPR003154">
    <property type="entry name" value="S1/P1nuclease"/>
</dbReference>
<evidence type="ECO:0000313" key="7">
    <source>
        <dbReference type="EMBL" id="MBO9200779.1"/>
    </source>
</evidence>
<evidence type="ECO:0000256" key="5">
    <source>
        <dbReference type="ARBA" id="ARBA00023157"/>
    </source>
</evidence>
<comment type="caution">
    <text evidence="7">The sequence shown here is derived from an EMBL/GenBank/DDBJ whole genome shotgun (WGS) entry which is preliminary data.</text>
</comment>
<evidence type="ECO:0008006" key="9">
    <source>
        <dbReference type="Google" id="ProtNLM"/>
    </source>
</evidence>
<gene>
    <name evidence="7" type="ORF">J7I42_10925</name>
</gene>
<reference evidence="7 8" key="1">
    <citation type="submission" date="2021-03" db="EMBL/GenBank/DDBJ databases">
        <title>Assistant Professor.</title>
        <authorList>
            <person name="Huq M.A."/>
        </authorList>
    </citation>
    <scope>NUCLEOTIDE SEQUENCE [LARGE SCALE GENOMIC DNA]</scope>
    <source>
        <strain evidence="7 8">MAH-29</strain>
    </source>
</reference>
<sequence>MKRLIVVGSILIVTALICSSWGFLGHRTIHQLAVYELPPSMRMFFHHNMNELVKQSVRPDQRRNQDKEEAPKHYIDLELYGDSAAWKMPLKWEAALKKYGKDSLAHCGYVPYYVITMKDRLTAAFRNGNKDSILFYAIDLGHYISDAHVPLHVSENYDGQLTGQKGLHSLWESMVPEIEIQQYDLRSKHKAHYLKHPERNIWKAIRQSYKLLHDVFEQEKEVTKSFTEGEKYRVQMRNGRESKSYTSAFAKAYSAKLGKTINERLINAADLVADFWYTSWVDAGCPNLNKVFQTPASAKEKEELKMEYDAFRKNQLLEKKLLISKQGSDKEE</sequence>
<proteinExistence type="predicted"/>
<dbReference type="EMBL" id="JAGHKO010000001">
    <property type="protein sequence ID" value="MBO9200779.1"/>
    <property type="molecule type" value="Genomic_DNA"/>
</dbReference>
<evidence type="ECO:0000256" key="4">
    <source>
        <dbReference type="ARBA" id="ARBA00022801"/>
    </source>
</evidence>
<evidence type="ECO:0000256" key="2">
    <source>
        <dbReference type="ARBA" id="ARBA00022723"/>
    </source>
</evidence>
<evidence type="ECO:0000256" key="6">
    <source>
        <dbReference type="ARBA" id="ARBA00023180"/>
    </source>
</evidence>
<dbReference type="CDD" id="cd10981">
    <property type="entry name" value="ZnPC_S1P1"/>
    <property type="match status" value="1"/>
</dbReference>
<keyword evidence="5" id="KW-1015">Disulfide bond</keyword>
<name>A0ABS3YSA5_9BACT</name>
<evidence type="ECO:0000256" key="1">
    <source>
        <dbReference type="ARBA" id="ARBA00022722"/>
    </source>
</evidence>
<dbReference type="Gene3D" id="1.10.575.10">
    <property type="entry name" value="P1 Nuclease"/>
    <property type="match status" value="1"/>
</dbReference>
<keyword evidence="4" id="KW-0378">Hydrolase</keyword>
<protein>
    <recommendedName>
        <fullName evidence="9">S1/P1 Nuclease</fullName>
    </recommendedName>
</protein>
<dbReference type="SUPFAM" id="SSF48537">
    <property type="entry name" value="Phospholipase C/P1 nuclease"/>
    <property type="match status" value="1"/>
</dbReference>
<organism evidence="7 8">
    <name type="scientific">Niastella soli</name>
    <dbReference type="NCBI Taxonomy" id="2821487"/>
    <lineage>
        <taxon>Bacteria</taxon>
        <taxon>Pseudomonadati</taxon>
        <taxon>Bacteroidota</taxon>
        <taxon>Chitinophagia</taxon>
        <taxon>Chitinophagales</taxon>
        <taxon>Chitinophagaceae</taxon>
        <taxon>Niastella</taxon>
    </lineage>
</organism>
<dbReference type="RefSeq" id="WP_209138816.1">
    <property type="nucleotide sequence ID" value="NZ_JAGHKO010000001.1"/>
</dbReference>
<keyword evidence="8" id="KW-1185">Reference proteome</keyword>
<evidence type="ECO:0000256" key="3">
    <source>
        <dbReference type="ARBA" id="ARBA00022759"/>
    </source>
</evidence>
<accession>A0ABS3YSA5</accession>
<keyword evidence="1" id="KW-0540">Nuclease</keyword>
<dbReference type="Pfam" id="PF02265">
    <property type="entry name" value="S1-P1_nuclease"/>
    <property type="match status" value="1"/>
</dbReference>
<dbReference type="Proteomes" id="UP000677244">
    <property type="component" value="Unassembled WGS sequence"/>
</dbReference>
<keyword evidence="2" id="KW-0479">Metal-binding</keyword>
<evidence type="ECO:0000313" key="8">
    <source>
        <dbReference type="Proteomes" id="UP000677244"/>
    </source>
</evidence>
<dbReference type="InterPro" id="IPR008947">
    <property type="entry name" value="PLipase_C/P1_nuclease_dom_sf"/>
</dbReference>
<keyword evidence="3" id="KW-0255">Endonuclease</keyword>
<keyword evidence="6" id="KW-0325">Glycoprotein</keyword>